<reference evidence="2 3" key="1">
    <citation type="submission" date="2021-02" db="EMBL/GenBank/DDBJ databases">
        <title>De Novo genome assembly of isolated myxobacteria.</title>
        <authorList>
            <person name="Stevens D.C."/>
        </authorList>
    </citation>
    <scope>NUCLEOTIDE SEQUENCE [LARGE SCALE GENOMIC DNA]</scope>
    <source>
        <strain evidence="3">SCPEA02</strain>
    </source>
</reference>
<gene>
    <name evidence="2" type="ORF">JY651_01790</name>
</gene>
<dbReference type="Proteomes" id="UP000662747">
    <property type="component" value="Chromosome"/>
</dbReference>
<accession>A0ABX7NY07</accession>
<organism evidence="2 3">
    <name type="scientific">Pyxidicoccus parkwayensis</name>
    <dbReference type="NCBI Taxonomy" id="2813578"/>
    <lineage>
        <taxon>Bacteria</taxon>
        <taxon>Pseudomonadati</taxon>
        <taxon>Myxococcota</taxon>
        <taxon>Myxococcia</taxon>
        <taxon>Myxococcales</taxon>
        <taxon>Cystobacterineae</taxon>
        <taxon>Myxococcaceae</taxon>
        <taxon>Pyxidicoccus</taxon>
    </lineage>
</organism>
<evidence type="ECO:0000313" key="2">
    <source>
        <dbReference type="EMBL" id="QSQ23744.1"/>
    </source>
</evidence>
<evidence type="ECO:0000256" key="1">
    <source>
        <dbReference type="SAM" id="SignalP"/>
    </source>
</evidence>
<dbReference type="EMBL" id="CP071090">
    <property type="protein sequence ID" value="QSQ23744.1"/>
    <property type="molecule type" value="Genomic_DNA"/>
</dbReference>
<protein>
    <submittedName>
        <fullName evidence="2">Uncharacterized protein</fullName>
    </submittedName>
</protein>
<evidence type="ECO:0000313" key="3">
    <source>
        <dbReference type="Proteomes" id="UP000662747"/>
    </source>
</evidence>
<name>A0ABX7NY07_9BACT</name>
<sequence>MMLRTLVVLLILGLNSTAGAAEGLFHLCRGRLQFDLTCCCSHAKVEQVPPDAQLSGEHPACCDELKVQLASTPSATAASRHAWLPLPVAVVPRMASVVPPAVETLPPEWVRIRGVHPSTAPPLYIQHCSYLR</sequence>
<feature type="signal peptide" evidence="1">
    <location>
        <begin position="1"/>
        <end position="20"/>
    </location>
</feature>
<feature type="chain" id="PRO_5045265780" evidence="1">
    <location>
        <begin position="21"/>
        <end position="132"/>
    </location>
</feature>
<proteinExistence type="predicted"/>
<keyword evidence="3" id="KW-1185">Reference proteome</keyword>
<keyword evidence="1" id="KW-0732">Signal</keyword>